<dbReference type="AlphaFoldDB" id="A0A6M0RC69"/>
<comment type="caution">
    <text evidence="4">The sequence shown here is derived from an EMBL/GenBank/DDBJ whole genome shotgun (WGS) entry which is preliminary data.</text>
</comment>
<proteinExistence type="inferred from homology"/>
<dbReference type="PANTHER" id="PTHR30061">
    <property type="entry name" value="MALTOSE-BINDING PERIPLASMIC PROTEIN"/>
    <property type="match status" value="1"/>
</dbReference>
<dbReference type="GO" id="GO:0015768">
    <property type="term" value="P:maltose transport"/>
    <property type="evidence" value="ECO:0007669"/>
    <property type="project" value="TreeGrafter"/>
</dbReference>
<keyword evidence="5" id="KW-1185">Reference proteome</keyword>
<protein>
    <submittedName>
        <fullName evidence="4">Carbohydrate ABC transporter substrate-binding protein</fullName>
    </submittedName>
</protein>
<dbReference type="PROSITE" id="PS51257">
    <property type="entry name" value="PROKAR_LIPOPROTEIN"/>
    <property type="match status" value="1"/>
</dbReference>
<keyword evidence="2" id="KW-0813">Transport</keyword>
<comment type="similarity">
    <text evidence="1">Belongs to the bacterial solute-binding protein 1 family.</text>
</comment>
<dbReference type="InterPro" id="IPR006059">
    <property type="entry name" value="SBP"/>
</dbReference>
<dbReference type="RefSeq" id="WP_163249435.1">
    <property type="nucleotide sequence ID" value="NZ_SXDP01000007.1"/>
</dbReference>
<dbReference type="GO" id="GO:0042956">
    <property type="term" value="P:maltodextrin transmembrane transport"/>
    <property type="evidence" value="ECO:0007669"/>
    <property type="project" value="TreeGrafter"/>
</dbReference>
<accession>A0A6M0RC69</accession>
<dbReference type="GO" id="GO:0055052">
    <property type="term" value="C:ATP-binding cassette (ABC) transporter complex, substrate-binding subunit-containing"/>
    <property type="evidence" value="ECO:0007669"/>
    <property type="project" value="TreeGrafter"/>
</dbReference>
<dbReference type="Proteomes" id="UP000473885">
    <property type="component" value="Unassembled WGS sequence"/>
</dbReference>
<dbReference type="Gene3D" id="3.40.190.10">
    <property type="entry name" value="Periplasmic binding protein-like II"/>
    <property type="match status" value="1"/>
</dbReference>
<evidence type="ECO:0000313" key="4">
    <source>
        <dbReference type="EMBL" id="NEZ47387.1"/>
    </source>
</evidence>
<evidence type="ECO:0000256" key="2">
    <source>
        <dbReference type="ARBA" id="ARBA00022448"/>
    </source>
</evidence>
<reference evidence="4 5" key="1">
    <citation type="submission" date="2019-04" db="EMBL/GenBank/DDBJ databases">
        <title>Genome sequencing of Clostridium botulinum Groups I-IV and Clostridium butyricum.</title>
        <authorList>
            <person name="Brunt J."/>
            <person name="Van Vliet A.H.M."/>
            <person name="Stringer S.C."/>
            <person name="Carter A.T."/>
            <person name="Peck M.W."/>
        </authorList>
    </citation>
    <scope>NUCLEOTIDE SEQUENCE [LARGE SCALE GENOMIC DNA]</scope>
    <source>
        <strain evidence="4 5">IFR 18/094</strain>
    </source>
</reference>
<evidence type="ECO:0000256" key="1">
    <source>
        <dbReference type="ARBA" id="ARBA00008520"/>
    </source>
</evidence>
<name>A0A6M0RC69_9CLOT</name>
<dbReference type="GO" id="GO:1901982">
    <property type="term" value="F:maltose binding"/>
    <property type="evidence" value="ECO:0007669"/>
    <property type="project" value="TreeGrafter"/>
</dbReference>
<sequence length="422" mass="49564">MKKRNILLIICILIIPIVFIACKKGSNRKNYIKSRLVIWGEPKYNQSMDIAVKDFNKRYPNVEVKFYKKSYEDILNNFGKSNNEKEYPNIICLKDSDLSEFASKYYKDILNLNSEIKPYIKDFIHYKKNIIKINENYIAIPYDVEPVALYYRKDIFNKYNIDPESIKTWNDFIEVGKMIDKKSNSNVKMISFNLDDNSMLKILLNQLGTYYFNYDNDVTIDKEDSNKAINLLKSIRNFNIVINNKGDYRNVINNENIATIPSNCEFAHYLINKYPNNSKKWGVIKMPAFEQGGKNSATTGGTSLVLIKSSKTNKDNLTLSLAKYITLSRRNLEEGFKQYGLFPSYIPAYECDVFRKQVNYFENMRIWMMFSSISKQIPNINYTENFNAVERVLLKYKNNIYTSENIKKELQNIKEFINNVIK</sequence>
<gene>
    <name evidence="4" type="ORF">FDF74_09295</name>
</gene>
<keyword evidence="3" id="KW-0732">Signal</keyword>
<dbReference type="EMBL" id="SXDP01000007">
    <property type="protein sequence ID" value="NEZ47387.1"/>
    <property type="molecule type" value="Genomic_DNA"/>
</dbReference>
<dbReference type="Pfam" id="PF13416">
    <property type="entry name" value="SBP_bac_8"/>
    <property type="match status" value="1"/>
</dbReference>
<dbReference type="SUPFAM" id="SSF53850">
    <property type="entry name" value="Periplasmic binding protein-like II"/>
    <property type="match status" value="1"/>
</dbReference>
<organism evidence="4 5">
    <name type="scientific">Clostridium niameyense</name>
    <dbReference type="NCBI Taxonomy" id="1622073"/>
    <lineage>
        <taxon>Bacteria</taxon>
        <taxon>Bacillati</taxon>
        <taxon>Bacillota</taxon>
        <taxon>Clostridia</taxon>
        <taxon>Eubacteriales</taxon>
        <taxon>Clostridiaceae</taxon>
        <taxon>Clostridium</taxon>
    </lineage>
</organism>
<evidence type="ECO:0000256" key="3">
    <source>
        <dbReference type="ARBA" id="ARBA00022729"/>
    </source>
</evidence>
<evidence type="ECO:0000313" key="5">
    <source>
        <dbReference type="Proteomes" id="UP000473885"/>
    </source>
</evidence>
<dbReference type="PANTHER" id="PTHR30061:SF50">
    <property type="entry name" value="MALTOSE_MALTODEXTRIN-BINDING PERIPLASMIC PROTEIN"/>
    <property type="match status" value="1"/>
</dbReference>